<keyword evidence="3 6" id="KW-1133">Transmembrane helix</keyword>
<feature type="transmembrane region" description="Helical" evidence="6">
    <location>
        <begin position="307"/>
        <end position="327"/>
    </location>
</feature>
<dbReference type="GO" id="GO:0071944">
    <property type="term" value="C:cell periphery"/>
    <property type="evidence" value="ECO:0007669"/>
    <property type="project" value="UniProtKB-ARBA"/>
</dbReference>
<feature type="region of interest" description="Disordered" evidence="5">
    <location>
        <begin position="525"/>
        <end position="547"/>
    </location>
</feature>
<evidence type="ECO:0000313" key="7">
    <source>
        <dbReference type="EMBL" id="OCF48576.1"/>
    </source>
</evidence>
<feature type="compositionally biased region" description="Polar residues" evidence="5">
    <location>
        <begin position="193"/>
        <end position="214"/>
    </location>
</feature>
<dbReference type="InterPro" id="IPR051694">
    <property type="entry name" value="Immunoregulatory_rcpt-like"/>
</dbReference>
<feature type="compositionally biased region" description="Low complexity" evidence="5">
    <location>
        <begin position="56"/>
        <end position="69"/>
    </location>
</feature>
<reference evidence="8" key="4">
    <citation type="submission" date="2024-02" db="EMBL/GenBank/DDBJ databases">
        <title>Comparative genomics of Cryptococcus and Kwoniella reveals pathogenesis evolution and contrasting modes of karyotype evolution via chromosome fusion or intercentromeric recombination.</title>
        <authorList>
            <person name="Coelho M.A."/>
            <person name="David-Palma M."/>
            <person name="Shea T."/>
            <person name="Bowers K."/>
            <person name="McGinley-Smith S."/>
            <person name="Mohammad A.W."/>
            <person name="Gnirke A."/>
            <person name="Yurkov A.M."/>
            <person name="Nowrousian M."/>
            <person name="Sun S."/>
            <person name="Cuomo C.A."/>
            <person name="Heitman J."/>
        </authorList>
    </citation>
    <scope>NUCLEOTIDE SEQUENCE</scope>
    <source>
        <strain evidence="8">CBS 10737</strain>
    </source>
</reference>
<evidence type="ECO:0000256" key="1">
    <source>
        <dbReference type="ARBA" id="ARBA00004167"/>
    </source>
</evidence>
<feature type="region of interest" description="Disordered" evidence="5">
    <location>
        <begin position="1"/>
        <end position="74"/>
    </location>
</feature>
<feature type="region of interest" description="Disordered" evidence="5">
    <location>
        <begin position="239"/>
        <end position="266"/>
    </location>
</feature>
<name>A0A1B9HZ82_9TREE</name>
<dbReference type="RefSeq" id="XP_019009795.1">
    <property type="nucleotide sequence ID" value="XM_019157077.1"/>
</dbReference>
<evidence type="ECO:0000256" key="5">
    <source>
        <dbReference type="SAM" id="MobiDB-lite"/>
    </source>
</evidence>
<proteinExistence type="predicted"/>
<keyword evidence="2 6" id="KW-0812">Transmembrane</keyword>
<evidence type="ECO:0000313" key="9">
    <source>
        <dbReference type="Proteomes" id="UP000094020"/>
    </source>
</evidence>
<comment type="subcellular location">
    <subcellularLocation>
        <location evidence="1">Membrane</location>
        <topology evidence="1">Single-pass membrane protein</topology>
    </subcellularLocation>
</comment>
<feature type="compositionally biased region" description="Polar residues" evidence="5">
    <location>
        <begin position="17"/>
        <end position="41"/>
    </location>
</feature>
<reference evidence="7" key="3">
    <citation type="submission" date="2016-07" db="EMBL/GenBank/DDBJ databases">
        <title>Evolution of pathogenesis and genome organization in the Tremellales.</title>
        <authorList>
            <person name="Cuomo C."/>
            <person name="Litvintseva A."/>
            <person name="Heitman J."/>
            <person name="Chen Y."/>
            <person name="Sun S."/>
            <person name="Springer D."/>
            <person name="Dromer F."/>
            <person name="Young S."/>
            <person name="Zeng Q."/>
            <person name="Chapman S."/>
            <person name="Gujja S."/>
            <person name="Saif S."/>
            <person name="Birren B."/>
        </authorList>
    </citation>
    <scope>NUCLEOTIDE SEQUENCE</scope>
    <source>
        <strain evidence="7">CBS 10737</strain>
    </source>
</reference>
<dbReference type="GO" id="GO:0016020">
    <property type="term" value="C:membrane"/>
    <property type="evidence" value="ECO:0007669"/>
    <property type="project" value="UniProtKB-SubCell"/>
</dbReference>
<dbReference type="GeneID" id="30173724"/>
<dbReference type="Proteomes" id="UP000094020">
    <property type="component" value="Chromosome 10"/>
</dbReference>
<dbReference type="OrthoDB" id="2576229at2759"/>
<dbReference type="EMBL" id="CP144528">
    <property type="protein sequence ID" value="WWC73135.1"/>
    <property type="molecule type" value="Genomic_DNA"/>
</dbReference>
<dbReference type="AlphaFoldDB" id="A0A1B9HZ82"/>
<reference evidence="7" key="1">
    <citation type="submission" date="2013-07" db="EMBL/GenBank/DDBJ databases">
        <title>The Genome Sequence of Cryptococcus pinus CBS10737.</title>
        <authorList>
            <consortium name="The Broad Institute Genome Sequencing Platform"/>
            <person name="Cuomo C."/>
            <person name="Litvintseva A."/>
            <person name="Chen Y."/>
            <person name="Heitman J."/>
            <person name="Sun S."/>
            <person name="Springer D."/>
            <person name="Dromer F."/>
            <person name="Young S.K."/>
            <person name="Zeng Q."/>
            <person name="Gargeya S."/>
            <person name="Fitzgerald M."/>
            <person name="Abouelleil A."/>
            <person name="Alvarado L."/>
            <person name="Berlin A.M."/>
            <person name="Chapman S.B."/>
            <person name="Dewar J."/>
            <person name="Goldberg J."/>
            <person name="Griggs A."/>
            <person name="Gujja S."/>
            <person name="Hansen M."/>
            <person name="Howarth C."/>
            <person name="Imamovic A."/>
            <person name="Larimer J."/>
            <person name="McCowan C."/>
            <person name="Murphy C."/>
            <person name="Pearson M."/>
            <person name="Priest M."/>
            <person name="Roberts A."/>
            <person name="Saif S."/>
            <person name="Shea T."/>
            <person name="Sykes S."/>
            <person name="Wortman J."/>
            <person name="Nusbaum C."/>
            <person name="Birren B."/>
        </authorList>
    </citation>
    <scope>NUCLEOTIDE SEQUENCE [LARGE SCALE GENOMIC DNA]</scope>
    <source>
        <strain evidence="7">CBS 10737</strain>
    </source>
</reference>
<organism evidence="7">
    <name type="scientific">Kwoniella pini CBS 10737</name>
    <dbReference type="NCBI Taxonomy" id="1296096"/>
    <lineage>
        <taxon>Eukaryota</taxon>
        <taxon>Fungi</taxon>
        <taxon>Dikarya</taxon>
        <taxon>Basidiomycota</taxon>
        <taxon>Agaricomycotina</taxon>
        <taxon>Tremellomycetes</taxon>
        <taxon>Tremellales</taxon>
        <taxon>Cryptococcaceae</taxon>
        <taxon>Kwoniella</taxon>
    </lineage>
</organism>
<evidence type="ECO:0000256" key="2">
    <source>
        <dbReference type="ARBA" id="ARBA00022692"/>
    </source>
</evidence>
<dbReference type="KEGG" id="kpin:30173724"/>
<dbReference type="EMBL" id="KI894013">
    <property type="protein sequence ID" value="OCF48576.1"/>
    <property type="molecule type" value="Genomic_DNA"/>
</dbReference>
<gene>
    <name evidence="7" type="ORF">I206_05355</name>
    <name evidence="8" type="ORF">I206_107101</name>
</gene>
<evidence type="ECO:0000256" key="3">
    <source>
        <dbReference type="ARBA" id="ARBA00022989"/>
    </source>
</evidence>
<evidence type="ECO:0000313" key="8">
    <source>
        <dbReference type="EMBL" id="WWC73135.1"/>
    </source>
</evidence>
<dbReference type="PANTHER" id="PTHR15549">
    <property type="entry name" value="PAIRED IMMUNOGLOBULIN-LIKE TYPE 2 RECEPTOR"/>
    <property type="match status" value="1"/>
</dbReference>
<feature type="region of interest" description="Disordered" evidence="5">
    <location>
        <begin position="586"/>
        <end position="608"/>
    </location>
</feature>
<feature type="compositionally biased region" description="Low complexity" evidence="5">
    <location>
        <begin position="109"/>
        <end position="166"/>
    </location>
</feature>
<keyword evidence="4 6" id="KW-0472">Membrane</keyword>
<evidence type="ECO:0000256" key="6">
    <source>
        <dbReference type="SAM" id="Phobius"/>
    </source>
</evidence>
<dbReference type="STRING" id="1296096.A0A1B9HZ82"/>
<accession>A0A1B9HZ82</accession>
<keyword evidence="9" id="KW-1185">Reference proteome</keyword>
<feature type="region of interest" description="Disordered" evidence="5">
    <location>
        <begin position="106"/>
        <end position="172"/>
    </location>
</feature>
<feature type="region of interest" description="Disordered" evidence="5">
    <location>
        <begin position="193"/>
        <end position="215"/>
    </location>
</feature>
<protein>
    <submittedName>
        <fullName evidence="7">Uncharacterized protein</fullName>
    </submittedName>
</protein>
<reference evidence="8" key="2">
    <citation type="submission" date="2013-07" db="EMBL/GenBank/DDBJ databases">
        <authorList>
            <consortium name="The Broad Institute Genome Sequencing Platform"/>
            <person name="Cuomo C."/>
            <person name="Litvintseva A."/>
            <person name="Chen Y."/>
            <person name="Heitman J."/>
            <person name="Sun S."/>
            <person name="Springer D."/>
            <person name="Dromer F."/>
            <person name="Young S.K."/>
            <person name="Zeng Q."/>
            <person name="Gargeya S."/>
            <person name="Fitzgerald M."/>
            <person name="Abouelleil A."/>
            <person name="Alvarado L."/>
            <person name="Berlin A.M."/>
            <person name="Chapman S.B."/>
            <person name="Dewar J."/>
            <person name="Goldberg J."/>
            <person name="Griggs A."/>
            <person name="Gujja S."/>
            <person name="Hansen M."/>
            <person name="Howarth C."/>
            <person name="Imamovic A."/>
            <person name="Larimer J."/>
            <person name="McCowan C."/>
            <person name="Murphy C."/>
            <person name="Pearson M."/>
            <person name="Priest M."/>
            <person name="Roberts A."/>
            <person name="Saif S."/>
            <person name="Shea T."/>
            <person name="Sykes S."/>
            <person name="Wortman J."/>
            <person name="Nusbaum C."/>
            <person name="Birren B."/>
        </authorList>
    </citation>
    <scope>NUCLEOTIDE SEQUENCE</scope>
    <source>
        <strain evidence="8">CBS 10737</strain>
    </source>
</reference>
<sequence length="608" mass="65085">MSRLDGTNTLKDILPTGKTTLTSSISSTAQPNNIASQTTKTRSAEDVISIGETDTRSSTQTESETTSDQLSKSTSSNILFSQSANAKAASEVTSTNSRTLMSISTTAQSGSITSNSTSSFSTSSISTTNDIETSSQSVSSTISATTSTNDQSTSESSSTTQSTSSSIPPIPAPVPLLTSSTFSNIDTVSYSAESSTWQSDTLSTTDEAQTSNPTPVIANLEMSSTSAITTSTISPMQKIKAASDSTDDSSGVLTEIDTSVPEDSTTGIESVSAIASSSSVGAISADSAESHAGPGTKEGGSGKLSTIAVVGIVGGVLVTLIALYLAWYNWRKKRTRAALFDDTIEGLEKLSPTEYHHRVTRSSFGAADPITPWSYRQKKSKRVTYADDEEDWFDPNILQNQNQNQVPHQNQNQFQVGYIRENQNPFEDNLFDPSKTGKTNYTIDYSTEEEIRASLAEDNSPELLYRSNSNKSQIEINQNPFIPPFPAQGHNGLNRNETVRTVRTIPPGPDDVEDDENPFEYSLTLGSRTRAPSDPSEPPTSKLVPWINKDPSRENEIQAPLPVQAGQIRENNEGNRQPIKAAMNAIPSGERPVGHGGDLAGIPIPSFR</sequence>
<feature type="compositionally biased region" description="Polar residues" evidence="5">
    <location>
        <begin position="1"/>
        <end position="10"/>
    </location>
</feature>
<evidence type="ECO:0000256" key="4">
    <source>
        <dbReference type="ARBA" id="ARBA00023136"/>
    </source>
</evidence>